<comment type="subcellular location">
    <subcellularLocation>
        <location evidence="1">Cell membrane</location>
        <topology evidence="1">Multi-pass membrane protein</topology>
    </subcellularLocation>
</comment>
<feature type="transmembrane region" description="Helical" evidence="7">
    <location>
        <begin position="305"/>
        <end position="328"/>
    </location>
</feature>
<dbReference type="PROSITE" id="PS50885">
    <property type="entry name" value="HAMP"/>
    <property type="match status" value="1"/>
</dbReference>
<dbReference type="PANTHER" id="PTHR34220:SF7">
    <property type="entry name" value="SENSOR HISTIDINE KINASE YPDA"/>
    <property type="match status" value="1"/>
</dbReference>
<dbReference type="SUPFAM" id="SSF158472">
    <property type="entry name" value="HAMP domain-like"/>
    <property type="match status" value="1"/>
</dbReference>
<dbReference type="Pfam" id="PF02518">
    <property type="entry name" value="HATPase_c"/>
    <property type="match status" value="1"/>
</dbReference>
<dbReference type="Gene3D" id="3.30.565.10">
    <property type="entry name" value="Histidine kinase-like ATPase, C-terminal domain"/>
    <property type="match status" value="1"/>
</dbReference>
<evidence type="ECO:0000256" key="3">
    <source>
        <dbReference type="ARBA" id="ARBA00022553"/>
    </source>
</evidence>
<organism evidence="9 10">
    <name type="scientific">Priestia megaterium</name>
    <name type="common">Bacillus megaterium</name>
    <dbReference type="NCBI Taxonomy" id="1404"/>
    <lineage>
        <taxon>Bacteria</taxon>
        <taxon>Bacillati</taxon>
        <taxon>Bacillota</taxon>
        <taxon>Bacilli</taxon>
        <taxon>Bacillales</taxon>
        <taxon>Bacillaceae</taxon>
        <taxon>Priestia</taxon>
    </lineage>
</organism>
<evidence type="ECO:0000256" key="2">
    <source>
        <dbReference type="ARBA" id="ARBA00022475"/>
    </source>
</evidence>
<keyword evidence="3" id="KW-0597">Phosphoprotein</keyword>
<sequence>MQWGIRKKLIIFLILVTVLPFGSSIAITYYQTTKSLNNRFVSTNHDLIVKGEDELTVYLEDVAQMSSVLYRYTPFMNVMRDGLSQNLNTNQEEVRRALAYLFNTRPEIEQMHIYIDKGKDSYTNYHSRISGRAKYESIFSHPYYARLNRYKSLFSVIEPPHEMYSYNNISVIPNSEKKNVLSFHNILRDVPSDKLLGFLSIDINLSKIGAIAGRLYTKDMEDLYIMDEKGVIIYSSNESMIGKENKEKWFGKVKKESASSKSTEWKDKQFSGVIVHDKFSAPYKNWYIVKRIPYNVLYQGARETALINILIGIVTLVIVLIATMFVSFKITAPIKVLIDNMKKVEKGEFEADFDSLGNDEIGMLGRHFKVMIAKINDLIEREYKLEIENKESQLRVLRSQINPHFLYNALQSIGTLALKSKAVPVYSLLTSLSKIMRYSMNMKEDIVPFISELMHVKSYLLLQKQRFDEQFEFELNVSKEVQEILIPKMILQPIVENCFKHGFDQQVGKAFIQIEASVQDDALVCLTVKDNGIGANEEQLKSIRQELYHGVSKEEKHRETIGLKNIYDRLQIYYANQAHMTINSNEETGFSVTVQFPKVMQKEVELS</sequence>
<evidence type="ECO:0000313" key="10">
    <source>
        <dbReference type="Proteomes" id="UP000501868"/>
    </source>
</evidence>
<dbReference type="Pfam" id="PF00672">
    <property type="entry name" value="HAMP"/>
    <property type="match status" value="1"/>
</dbReference>
<evidence type="ECO:0000313" key="9">
    <source>
        <dbReference type="EMBL" id="QIZ06650.1"/>
    </source>
</evidence>
<dbReference type="InterPro" id="IPR003594">
    <property type="entry name" value="HATPase_dom"/>
</dbReference>
<dbReference type="Pfam" id="PF06580">
    <property type="entry name" value="His_kinase"/>
    <property type="match status" value="1"/>
</dbReference>
<evidence type="ECO:0000256" key="4">
    <source>
        <dbReference type="ARBA" id="ARBA00022679"/>
    </source>
</evidence>
<accession>A0A6H1NZA3</accession>
<dbReference type="Gene3D" id="6.10.340.10">
    <property type="match status" value="1"/>
</dbReference>
<dbReference type="AlphaFoldDB" id="A0A6H1NZA3"/>
<reference evidence="9 10" key="1">
    <citation type="submission" date="2020-04" db="EMBL/GenBank/DDBJ databases">
        <title>Genome-Wide Identification of 5-Methylcytosine Sites in Bacterial Genomes By High-Throughput Sequencing of MspJI Restriction Fragments.</title>
        <authorList>
            <person name="Wu V."/>
        </authorList>
    </citation>
    <scope>NUCLEOTIDE SEQUENCE [LARGE SCALE GENOMIC DNA]</scope>
    <source>
        <strain evidence="9 10">S2</strain>
    </source>
</reference>
<dbReference type="SMART" id="SM00304">
    <property type="entry name" value="HAMP"/>
    <property type="match status" value="1"/>
</dbReference>
<name>A0A6H1NZA3_PRIMG</name>
<dbReference type="GO" id="GO:0005886">
    <property type="term" value="C:plasma membrane"/>
    <property type="evidence" value="ECO:0007669"/>
    <property type="project" value="UniProtKB-SubCell"/>
</dbReference>
<keyword evidence="7" id="KW-1133">Transmembrane helix</keyword>
<keyword evidence="5 9" id="KW-0418">Kinase</keyword>
<dbReference type="Proteomes" id="UP000501868">
    <property type="component" value="Chromosome"/>
</dbReference>
<proteinExistence type="predicted"/>
<dbReference type="EMBL" id="CP051128">
    <property type="protein sequence ID" value="QIZ06650.1"/>
    <property type="molecule type" value="Genomic_DNA"/>
</dbReference>
<dbReference type="CDD" id="cd06225">
    <property type="entry name" value="HAMP"/>
    <property type="match status" value="1"/>
</dbReference>
<protein>
    <submittedName>
        <fullName evidence="9">Sensor histidine kinase</fullName>
    </submittedName>
</protein>
<keyword evidence="2" id="KW-1003">Cell membrane</keyword>
<dbReference type="InterPro" id="IPR010559">
    <property type="entry name" value="Sig_transdc_His_kin_internal"/>
</dbReference>
<keyword evidence="7" id="KW-0812">Transmembrane</keyword>
<evidence type="ECO:0000256" key="6">
    <source>
        <dbReference type="ARBA" id="ARBA00023136"/>
    </source>
</evidence>
<dbReference type="InterPro" id="IPR050640">
    <property type="entry name" value="Bact_2-comp_sensor_kinase"/>
</dbReference>
<evidence type="ECO:0000256" key="7">
    <source>
        <dbReference type="SAM" id="Phobius"/>
    </source>
</evidence>
<dbReference type="PANTHER" id="PTHR34220">
    <property type="entry name" value="SENSOR HISTIDINE KINASE YPDA"/>
    <property type="match status" value="1"/>
</dbReference>
<evidence type="ECO:0000256" key="5">
    <source>
        <dbReference type="ARBA" id="ARBA00022777"/>
    </source>
</evidence>
<dbReference type="SUPFAM" id="SSF55874">
    <property type="entry name" value="ATPase domain of HSP90 chaperone/DNA topoisomerase II/histidine kinase"/>
    <property type="match status" value="1"/>
</dbReference>
<dbReference type="InterPro" id="IPR036890">
    <property type="entry name" value="HATPase_C_sf"/>
</dbReference>
<gene>
    <name evidence="9" type="ORF">HFZ78_07960</name>
</gene>
<evidence type="ECO:0000259" key="8">
    <source>
        <dbReference type="PROSITE" id="PS50885"/>
    </source>
</evidence>
<reference evidence="9 10" key="2">
    <citation type="submission" date="2020-04" db="EMBL/GenBank/DDBJ databases">
        <authorList>
            <person name="Fomenkov A."/>
            <person name="Anton B.P."/>
            <person name="Roberts R.J."/>
        </authorList>
    </citation>
    <scope>NUCLEOTIDE SEQUENCE [LARGE SCALE GENOMIC DNA]</scope>
    <source>
        <strain evidence="9 10">S2</strain>
    </source>
</reference>
<keyword evidence="6 7" id="KW-0472">Membrane</keyword>
<dbReference type="Gene3D" id="3.30.450.20">
    <property type="entry name" value="PAS domain"/>
    <property type="match status" value="1"/>
</dbReference>
<feature type="domain" description="HAMP" evidence="8">
    <location>
        <begin position="328"/>
        <end position="380"/>
    </location>
</feature>
<dbReference type="InterPro" id="IPR003660">
    <property type="entry name" value="HAMP_dom"/>
</dbReference>
<evidence type="ECO:0000256" key="1">
    <source>
        <dbReference type="ARBA" id="ARBA00004651"/>
    </source>
</evidence>
<dbReference type="GO" id="GO:0000155">
    <property type="term" value="F:phosphorelay sensor kinase activity"/>
    <property type="evidence" value="ECO:0007669"/>
    <property type="project" value="InterPro"/>
</dbReference>
<keyword evidence="4" id="KW-0808">Transferase</keyword>